<sequence>MRFSFIALLAVALTLVSASPVPEDATARSTEGKRDPEACPPWNPGCGGWWQRTPVKDRPDCFLLAITALAFPENLSLTAHDKLPLKFLEQVAEDPKYAVAVPEDRGRAI</sequence>
<evidence type="ECO:0000256" key="1">
    <source>
        <dbReference type="SAM" id="SignalP"/>
    </source>
</evidence>
<reference evidence="3" key="2">
    <citation type="submission" date="2015-01" db="EMBL/GenBank/DDBJ databases">
        <title>Evolutionary Origins and Diversification of the Mycorrhizal Mutualists.</title>
        <authorList>
            <consortium name="DOE Joint Genome Institute"/>
            <consortium name="Mycorrhizal Genomics Consortium"/>
            <person name="Kohler A."/>
            <person name="Kuo A."/>
            <person name="Nagy L.G."/>
            <person name="Floudas D."/>
            <person name="Copeland A."/>
            <person name="Barry K.W."/>
            <person name="Cichocki N."/>
            <person name="Veneault-Fourrey C."/>
            <person name="LaButti K."/>
            <person name="Lindquist E.A."/>
            <person name="Lipzen A."/>
            <person name="Lundell T."/>
            <person name="Morin E."/>
            <person name="Murat C."/>
            <person name="Riley R."/>
            <person name="Ohm R."/>
            <person name="Sun H."/>
            <person name="Tunlid A."/>
            <person name="Henrissat B."/>
            <person name="Grigoriev I.V."/>
            <person name="Hibbett D.S."/>
            <person name="Martin F."/>
        </authorList>
    </citation>
    <scope>NUCLEOTIDE SEQUENCE [LARGE SCALE GENOMIC DNA]</scope>
    <source>
        <strain evidence="3">MUT 4182</strain>
    </source>
</reference>
<feature type="signal peptide" evidence="1">
    <location>
        <begin position="1"/>
        <end position="18"/>
    </location>
</feature>
<name>A0A0C3Q1M5_9AGAM</name>
<accession>A0A0C3Q1M5</accession>
<feature type="chain" id="PRO_5002177246" evidence="1">
    <location>
        <begin position="19"/>
        <end position="109"/>
    </location>
</feature>
<organism evidence="2 3">
    <name type="scientific">Tulasnella calospora MUT 4182</name>
    <dbReference type="NCBI Taxonomy" id="1051891"/>
    <lineage>
        <taxon>Eukaryota</taxon>
        <taxon>Fungi</taxon>
        <taxon>Dikarya</taxon>
        <taxon>Basidiomycota</taxon>
        <taxon>Agaricomycotina</taxon>
        <taxon>Agaricomycetes</taxon>
        <taxon>Cantharellales</taxon>
        <taxon>Tulasnellaceae</taxon>
        <taxon>Tulasnella</taxon>
    </lineage>
</organism>
<gene>
    <name evidence="2" type="ORF">M407DRAFT_33857</name>
</gene>
<protein>
    <submittedName>
        <fullName evidence="2">Uncharacterized protein</fullName>
    </submittedName>
</protein>
<reference evidence="2 3" key="1">
    <citation type="submission" date="2014-04" db="EMBL/GenBank/DDBJ databases">
        <authorList>
            <consortium name="DOE Joint Genome Institute"/>
            <person name="Kuo A."/>
            <person name="Girlanda M."/>
            <person name="Perotto S."/>
            <person name="Kohler A."/>
            <person name="Nagy L.G."/>
            <person name="Floudas D."/>
            <person name="Copeland A."/>
            <person name="Barry K.W."/>
            <person name="Cichocki N."/>
            <person name="Veneault-Fourrey C."/>
            <person name="LaButti K."/>
            <person name="Lindquist E.A."/>
            <person name="Lipzen A."/>
            <person name="Lundell T."/>
            <person name="Morin E."/>
            <person name="Murat C."/>
            <person name="Sun H."/>
            <person name="Tunlid A."/>
            <person name="Henrissat B."/>
            <person name="Grigoriev I.V."/>
            <person name="Hibbett D.S."/>
            <person name="Martin F."/>
            <person name="Nordberg H.P."/>
            <person name="Cantor M.N."/>
            <person name="Hua S.X."/>
        </authorList>
    </citation>
    <scope>NUCLEOTIDE SEQUENCE [LARGE SCALE GENOMIC DNA]</scope>
    <source>
        <strain evidence="2 3">MUT 4182</strain>
    </source>
</reference>
<dbReference type="Proteomes" id="UP000054248">
    <property type="component" value="Unassembled WGS sequence"/>
</dbReference>
<proteinExistence type="predicted"/>
<dbReference type="EMBL" id="KN823550">
    <property type="protein sequence ID" value="KIO16501.1"/>
    <property type="molecule type" value="Genomic_DNA"/>
</dbReference>
<keyword evidence="1" id="KW-0732">Signal</keyword>
<keyword evidence="3" id="KW-1185">Reference proteome</keyword>
<dbReference type="AlphaFoldDB" id="A0A0C3Q1M5"/>
<evidence type="ECO:0000313" key="2">
    <source>
        <dbReference type="EMBL" id="KIO16501.1"/>
    </source>
</evidence>
<evidence type="ECO:0000313" key="3">
    <source>
        <dbReference type="Proteomes" id="UP000054248"/>
    </source>
</evidence>
<dbReference type="HOGENOM" id="CLU_2185903_0_0_1"/>